<dbReference type="PANTHER" id="PTHR22762">
    <property type="entry name" value="ALPHA-GLUCOSIDASE"/>
    <property type="match status" value="1"/>
</dbReference>
<evidence type="ECO:0000256" key="12">
    <source>
        <dbReference type="ARBA" id="ARBA00023326"/>
    </source>
</evidence>
<keyword evidence="16" id="KW-1133">Transmembrane helix</keyword>
<evidence type="ECO:0000256" key="4">
    <source>
        <dbReference type="ARBA" id="ARBA00007806"/>
    </source>
</evidence>
<dbReference type="GO" id="GO:0000272">
    <property type="term" value="P:polysaccharide catabolic process"/>
    <property type="evidence" value="ECO:0007669"/>
    <property type="project" value="UniProtKB-KW"/>
</dbReference>
<keyword evidence="5" id="KW-0964">Secreted</keyword>
<dbReference type="Gene3D" id="3.20.20.80">
    <property type="entry name" value="Glycosidases"/>
    <property type="match status" value="2"/>
</dbReference>
<evidence type="ECO:0000256" key="10">
    <source>
        <dbReference type="ARBA" id="ARBA00023295"/>
    </source>
</evidence>
<evidence type="ECO:0000256" key="5">
    <source>
        <dbReference type="ARBA" id="ARBA00022525"/>
    </source>
</evidence>
<dbReference type="Pfam" id="PF13802">
    <property type="entry name" value="Gal_mutarotas_2"/>
    <property type="match status" value="1"/>
</dbReference>
<reference evidence="20 21" key="1">
    <citation type="journal article" date="2018" name="Nat. Ecol. Evol.">
        <title>Pezizomycetes genomes reveal the molecular basis of ectomycorrhizal truffle lifestyle.</title>
        <authorList>
            <person name="Murat C."/>
            <person name="Payen T."/>
            <person name="Noel B."/>
            <person name="Kuo A."/>
            <person name="Morin E."/>
            <person name="Chen J."/>
            <person name="Kohler A."/>
            <person name="Krizsan K."/>
            <person name="Balestrini R."/>
            <person name="Da Silva C."/>
            <person name="Montanini B."/>
            <person name="Hainaut M."/>
            <person name="Levati E."/>
            <person name="Barry K.W."/>
            <person name="Belfiori B."/>
            <person name="Cichocki N."/>
            <person name="Clum A."/>
            <person name="Dockter R.B."/>
            <person name="Fauchery L."/>
            <person name="Guy J."/>
            <person name="Iotti M."/>
            <person name="Le Tacon F."/>
            <person name="Lindquist E.A."/>
            <person name="Lipzen A."/>
            <person name="Malagnac F."/>
            <person name="Mello A."/>
            <person name="Molinier V."/>
            <person name="Miyauchi S."/>
            <person name="Poulain J."/>
            <person name="Riccioni C."/>
            <person name="Rubini A."/>
            <person name="Sitrit Y."/>
            <person name="Splivallo R."/>
            <person name="Traeger S."/>
            <person name="Wang M."/>
            <person name="Zifcakova L."/>
            <person name="Wipf D."/>
            <person name="Zambonelli A."/>
            <person name="Paolocci F."/>
            <person name="Nowrousian M."/>
            <person name="Ottonello S."/>
            <person name="Baldrian P."/>
            <person name="Spatafora J.W."/>
            <person name="Henrissat B."/>
            <person name="Nagy L.G."/>
            <person name="Aury J.M."/>
            <person name="Wincker P."/>
            <person name="Grigoriev I.V."/>
            <person name="Bonfante P."/>
            <person name="Martin F.M."/>
        </authorList>
    </citation>
    <scope>NUCLEOTIDE SEQUENCE [LARGE SCALE GENOMIC DNA]</scope>
    <source>
        <strain evidence="20 21">ATCC MYA-4762</strain>
    </source>
</reference>
<keyword evidence="21" id="KW-1185">Reference proteome</keyword>
<sequence>MGRQTDIEFQSPLRSFAFLYFTRSTILIITAVCLIGGYTAILCSHWSQERCYFQYTSAGRQSTETTPNRHLKTYYDDSSTSGSWNDLDKCPGYHVTSIDDRLPGRLIMDLFLHHSPCNVYGKDVQQLKLDVTYESRSMVRLKFTDPHNERYEVPHEIIHGPVKGPVAPEPPLLRFNFTTSPDPFKFQILRRSTGEVIFDTGDYPLIFEQQYIRLKTMLPPNANIYGLGEHSGTFRFNTSENIIRTLWARDSPGIPYPSNLYGSHPIYLEYREASQMAHGVFLKNSNGMDVKIRNEGSHTTLEYNVIGGVLDLFFFAGDGGPTLEGDPKAVAREYSEVIGTPTMAPYWYLGFHQCRWGYRDWFEVAEVVANYSQADIPLETMWTDIDYLSHRHIFTLDPDNFPKKRMQQVVDWLHNRGQKYVVNVDPAVAYNRTIDGHDYGTFIRGETAGIFMMRNDSVIYKGVVWPGVVAYPDWFHENATAYWTKEFEIFFNMTTGIDVDAVWIDMNEPSNFCPYPCDPDRLAKELGLPPPSPPKREPPRRIPGFPGSDMFQISPRQHIDDELHRRWRRKYAPQLTALRSTGGFQRQTSSKEGIRNVDFDIKPERKSLLDPLYQIHNDFPDGLSHKTVPTDIRHRNGYYEYDVHNLFGTTMGYASYAAMLKRRPNERPVVVGRSTFPGAQRKMFHWLGDNWSTWEQYRGQIAYMLGFSAIYQMPMVGSDICGFIGDATPRLCARWATLGAFNPFMRNHNWIESEIGQEFYRWPLVAKAARNAIDIRYRLLDYFYTALWRQSRDGTPAVLPLWMVIGKGVDHITLSLEYQFMYGEALMVAPVVEEDGTDVSIYFPTGTKEERVRWFDFVTLEEITPIKTPPAESGHLGFSKKYSNIGFTEIPLFWKSGNVIPLRSNSANITSELRKQNFELLVVPDANGDASGALYLDDGLSIAQAQGAVFTMLYLHQKEEKNRAVFTARKVANGSSKGSISEEYSKKPEYLNVAVKTFTILGVERIPKSVEIKARGQEDEEMHLAWIAMTEKVDWEYDRQRRVLVIKTGGDLGVTEEFKVSVSY</sequence>
<keyword evidence="9" id="KW-0119">Carbohydrate metabolism</keyword>
<evidence type="ECO:0000256" key="13">
    <source>
        <dbReference type="ARBA" id="ARBA00025512"/>
    </source>
</evidence>
<dbReference type="InterPro" id="IPR000322">
    <property type="entry name" value="Glyco_hydro_31_TIM"/>
</dbReference>
<evidence type="ECO:0000256" key="14">
    <source>
        <dbReference type="RuleBase" id="RU361185"/>
    </source>
</evidence>
<keyword evidence="16" id="KW-0472">Membrane</keyword>
<comment type="catalytic activity">
    <reaction evidence="2">
        <text>Hydrolysis of terminal, non-reducing (1-&gt;4)-linked alpha-D-glucose residues with release of alpha-D-glucose.</text>
        <dbReference type="EC" id="3.2.1.20"/>
    </reaction>
</comment>
<keyword evidence="10 14" id="KW-0326">Glycosidase</keyword>
<feature type="domain" description="Glycoside hydrolase family 31 TIM barrel" evidence="17">
    <location>
        <begin position="341"/>
        <end position="786"/>
    </location>
</feature>
<comment type="function">
    <text evidence="13">Glucosidase involved in the degradation of cellulosic biomass. Has both alpha- and beta-glucosidase activity.</text>
</comment>
<dbReference type="SUPFAM" id="SSF51011">
    <property type="entry name" value="Glycosyl hydrolase domain"/>
    <property type="match status" value="1"/>
</dbReference>
<dbReference type="SUPFAM" id="SSF51445">
    <property type="entry name" value="(Trans)glycosidases"/>
    <property type="match status" value="1"/>
</dbReference>
<accession>A0A3N4LDP4</accession>
<keyword evidence="16" id="KW-0812">Transmembrane</keyword>
<evidence type="ECO:0000259" key="18">
    <source>
        <dbReference type="Pfam" id="PF13802"/>
    </source>
</evidence>
<evidence type="ECO:0000256" key="2">
    <source>
        <dbReference type="ARBA" id="ARBA00001657"/>
    </source>
</evidence>
<feature type="domain" description="Glycosyl hydrolase family 31 C-terminal" evidence="19">
    <location>
        <begin position="794"/>
        <end position="900"/>
    </location>
</feature>
<dbReference type="OrthoDB" id="5839090at2759"/>
<evidence type="ECO:0008006" key="22">
    <source>
        <dbReference type="Google" id="ProtNLM"/>
    </source>
</evidence>
<keyword evidence="7 14" id="KW-0378">Hydrolase</keyword>
<comment type="similarity">
    <text evidence="4 14">Belongs to the glycosyl hydrolase 31 family.</text>
</comment>
<evidence type="ECO:0000256" key="6">
    <source>
        <dbReference type="ARBA" id="ARBA00022729"/>
    </source>
</evidence>
<proteinExistence type="inferred from homology"/>
<comment type="catalytic activity">
    <reaction evidence="1">
        <text>Hydrolysis of terminal, non-reducing beta-D-glucosyl residues with release of beta-D-glucose.</text>
        <dbReference type="EC" id="3.2.1.21"/>
    </reaction>
</comment>
<evidence type="ECO:0000256" key="9">
    <source>
        <dbReference type="ARBA" id="ARBA00023277"/>
    </source>
</evidence>
<feature type="domain" description="Glycoside hydrolase family 31 N-terminal" evidence="18">
    <location>
        <begin position="181"/>
        <end position="287"/>
    </location>
</feature>
<gene>
    <name evidence="20" type="ORF">L211DRAFT_828647</name>
</gene>
<evidence type="ECO:0000256" key="3">
    <source>
        <dbReference type="ARBA" id="ARBA00004613"/>
    </source>
</evidence>
<dbReference type="Gene3D" id="2.60.40.1180">
    <property type="entry name" value="Golgi alpha-mannosidase II"/>
    <property type="match status" value="2"/>
</dbReference>
<dbReference type="GO" id="GO:0008422">
    <property type="term" value="F:beta-glucosidase activity"/>
    <property type="evidence" value="ECO:0007669"/>
    <property type="project" value="UniProtKB-EC"/>
</dbReference>
<evidence type="ECO:0000256" key="11">
    <source>
        <dbReference type="ARBA" id="ARBA00023316"/>
    </source>
</evidence>
<keyword evidence="6" id="KW-0732">Signal</keyword>
<evidence type="ECO:0000256" key="15">
    <source>
        <dbReference type="SAM" id="MobiDB-lite"/>
    </source>
</evidence>
<feature type="transmembrane region" description="Helical" evidence="16">
    <location>
        <begin position="20"/>
        <end position="41"/>
    </location>
</feature>
<dbReference type="GO" id="GO:0004558">
    <property type="term" value="F:alpha-1,4-glucosidase activity"/>
    <property type="evidence" value="ECO:0007669"/>
    <property type="project" value="UniProtKB-EC"/>
</dbReference>
<organism evidence="20 21">
    <name type="scientific">Terfezia boudieri ATCC MYA-4762</name>
    <dbReference type="NCBI Taxonomy" id="1051890"/>
    <lineage>
        <taxon>Eukaryota</taxon>
        <taxon>Fungi</taxon>
        <taxon>Dikarya</taxon>
        <taxon>Ascomycota</taxon>
        <taxon>Pezizomycotina</taxon>
        <taxon>Pezizomycetes</taxon>
        <taxon>Pezizales</taxon>
        <taxon>Pezizaceae</taxon>
        <taxon>Terfezia</taxon>
    </lineage>
</organism>
<keyword evidence="8" id="KW-0325">Glycoprotein</keyword>
<keyword evidence="12" id="KW-0624">Polysaccharide degradation</keyword>
<dbReference type="GO" id="GO:0071555">
    <property type="term" value="P:cell wall organization"/>
    <property type="evidence" value="ECO:0007669"/>
    <property type="project" value="UniProtKB-KW"/>
</dbReference>
<evidence type="ECO:0000256" key="8">
    <source>
        <dbReference type="ARBA" id="ARBA00023180"/>
    </source>
</evidence>
<evidence type="ECO:0000313" key="21">
    <source>
        <dbReference type="Proteomes" id="UP000267821"/>
    </source>
</evidence>
<dbReference type="STRING" id="1051890.A0A3N4LDP4"/>
<name>A0A3N4LDP4_9PEZI</name>
<evidence type="ECO:0000256" key="7">
    <source>
        <dbReference type="ARBA" id="ARBA00022801"/>
    </source>
</evidence>
<evidence type="ECO:0000256" key="1">
    <source>
        <dbReference type="ARBA" id="ARBA00000448"/>
    </source>
</evidence>
<evidence type="ECO:0000259" key="17">
    <source>
        <dbReference type="Pfam" id="PF01055"/>
    </source>
</evidence>
<dbReference type="InterPro" id="IPR013780">
    <property type="entry name" value="Glyco_hydro_b"/>
</dbReference>
<dbReference type="EMBL" id="ML121565">
    <property type="protein sequence ID" value="RPB21000.1"/>
    <property type="molecule type" value="Genomic_DNA"/>
</dbReference>
<dbReference type="InterPro" id="IPR011013">
    <property type="entry name" value="Gal_mutarotase_sf_dom"/>
</dbReference>
<dbReference type="CDD" id="cd06602">
    <property type="entry name" value="GH31_MGAM_SI_GAA"/>
    <property type="match status" value="1"/>
</dbReference>
<dbReference type="GO" id="GO:0005576">
    <property type="term" value="C:extracellular region"/>
    <property type="evidence" value="ECO:0007669"/>
    <property type="project" value="UniProtKB-SubCell"/>
</dbReference>
<dbReference type="Gene3D" id="2.60.40.1760">
    <property type="entry name" value="glycosyl hydrolase (family 31)"/>
    <property type="match status" value="1"/>
</dbReference>
<dbReference type="SUPFAM" id="SSF74650">
    <property type="entry name" value="Galactose mutarotase-like"/>
    <property type="match status" value="1"/>
</dbReference>
<dbReference type="Pfam" id="PF21365">
    <property type="entry name" value="Glyco_hydro_31_3rd"/>
    <property type="match status" value="1"/>
</dbReference>
<protein>
    <recommendedName>
        <fullName evidence="22">Alpha-glucosidase</fullName>
    </recommendedName>
</protein>
<feature type="region of interest" description="Disordered" evidence="15">
    <location>
        <begin position="523"/>
        <end position="547"/>
    </location>
</feature>
<dbReference type="PANTHER" id="PTHR22762:SF67">
    <property type="entry name" value="ALPHA_BETA-GLUCOSIDASE AGDC-RELATED"/>
    <property type="match status" value="1"/>
</dbReference>
<evidence type="ECO:0000259" key="19">
    <source>
        <dbReference type="Pfam" id="PF21365"/>
    </source>
</evidence>
<dbReference type="Proteomes" id="UP000267821">
    <property type="component" value="Unassembled WGS sequence"/>
</dbReference>
<dbReference type="InterPro" id="IPR017853">
    <property type="entry name" value="GH"/>
</dbReference>
<evidence type="ECO:0000313" key="20">
    <source>
        <dbReference type="EMBL" id="RPB21000.1"/>
    </source>
</evidence>
<keyword evidence="11" id="KW-0961">Cell wall biogenesis/degradation</keyword>
<dbReference type="CDD" id="cd14752">
    <property type="entry name" value="GH31_N"/>
    <property type="match status" value="1"/>
</dbReference>
<evidence type="ECO:0000256" key="16">
    <source>
        <dbReference type="SAM" id="Phobius"/>
    </source>
</evidence>
<dbReference type="AlphaFoldDB" id="A0A3N4LDP4"/>
<dbReference type="Pfam" id="PF01055">
    <property type="entry name" value="Glyco_hydro_31_2nd"/>
    <property type="match status" value="1"/>
</dbReference>
<dbReference type="GO" id="GO:0030246">
    <property type="term" value="F:carbohydrate binding"/>
    <property type="evidence" value="ECO:0007669"/>
    <property type="project" value="InterPro"/>
</dbReference>
<dbReference type="InterPro" id="IPR048395">
    <property type="entry name" value="Glyco_hydro_31_C"/>
</dbReference>
<comment type="subcellular location">
    <subcellularLocation>
        <location evidence="3">Secreted</location>
    </subcellularLocation>
</comment>
<dbReference type="InParanoid" id="A0A3N4LDP4"/>
<dbReference type="InterPro" id="IPR025887">
    <property type="entry name" value="Glyco_hydro_31_N_dom"/>
</dbReference>